<sequence>MNPLLMLLLQQMAGNQNTQQNPLMALLGGNQQQDPAQQLIAALSGVTGQQSNALNPQLLQVLTGNQQPQQNQNGGIQQLMQLLGNQQQQPQNQNTDIGKLLEALNVQKQEKTDLEQLAELLKGTSSGSNDNQEDDVLSRMQNKAKKKGDEATSTAEMSDAIKYVMSWDKFIEDNSDMLPDWFDPQEVKEDIDKWAKDDIERAQGLAAATSKAFFKNESMLDLLEEKDRMMVKEHILKDGLKSHEIDRGIAWPIINRAVFNKNKLEDSGNGAPQIGKGEEVIANYEARFKTGQQVSQQQATA</sequence>
<proteinExistence type="predicted"/>
<protein>
    <submittedName>
        <fullName evidence="1">Uncharacterized protein</fullName>
    </submittedName>
</protein>
<organism evidence="1 2">
    <name type="scientific">Vibrio algivorus</name>
    <dbReference type="NCBI Taxonomy" id="1667024"/>
    <lineage>
        <taxon>Bacteria</taxon>
        <taxon>Pseudomonadati</taxon>
        <taxon>Pseudomonadota</taxon>
        <taxon>Gammaproteobacteria</taxon>
        <taxon>Vibrionales</taxon>
        <taxon>Vibrionaceae</taxon>
        <taxon>Vibrio</taxon>
    </lineage>
</organism>
<evidence type="ECO:0000313" key="1">
    <source>
        <dbReference type="EMBL" id="GLT13898.1"/>
    </source>
</evidence>
<reference evidence="2" key="1">
    <citation type="journal article" date="2019" name="Int. J. Syst. Evol. Microbiol.">
        <title>The Global Catalogue of Microorganisms (GCM) 10K type strain sequencing project: providing services to taxonomists for standard genome sequencing and annotation.</title>
        <authorList>
            <consortium name="The Broad Institute Genomics Platform"/>
            <consortium name="The Broad Institute Genome Sequencing Center for Infectious Disease"/>
            <person name="Wu L."/>
            <person name="Ma J."/>
        </authorList>
    </citation>
    <scope>NUCLEOTIDE SEQUENCE [LARGE SCALE GENOMIC DNA]</scope>
    <source>
        <strain evidence="2">NBRC 111146</strain>
    </source>
</reference>
<keyword evidence="2" id="KW-1185">Reference proteome</keyword>
<dbReference type="RefSeq" id="WP_089124273.1">
    <property type="nucleotide sequence ID" value="NZ_BSPV01000003.1"/>
</dbReference>
<accession>A0ABQ6ELA3</accession>
<dbReference type="EMBL" id="BSPV01000003">
    <property type="protein sequence ID" value="GLT13898.1"/>
    <property type="molecule type" value="Genomic_DNA"/>
</dbReference>
<dbReference type="Proteomes" id="UP001157156">
    <property type="component" value="Unassembled WGS sequence"/>
</dbReference>
<comment type="caution">
    <text evidence="1">The sequence shown here is derived from an EMBL/GenBank/DDBJ whole genome shotgun (WGS) entry which is preliminary data.</text>
</comment>
<evidence type="ECO:0000313" key="2">
    <source>
        <dbReference type="Proteomes" id="UP001157156"/>
    </source>
</evidence>
<name>A0ABQ6ELA3_9VIBR</name>
<gene>
    <name evidence="1" type="ORF">GCM10007931_08720</name>
</gene>